<keyword evidence="1" id="KW-0472">Membrane</keyword>
<dbReference type="PROSITE" id="PS50222">
    <property type="entry name" value="EF_HAND_2"/>
    <property type="match status" value="1"/>
</dbReference>
<evidence type="ECO:0000256" key="1">
    <source>
        <dbReference type="SAM" id="Phobius"/>
    </source>
</evidence>
<feature type="transmembrane region" description="Helical" evidence="1">
    <location>
        <begin position="12"/>
        <end position="30"/>
    </location>
</feature>
<dbReference type="Pfam" id="PF16116">
    <property type="entry name" value="DUF4832"/>
    <property type="match status" value="1"/>
</dbReference>
<accession>A0A5B9QA27</accession>
<dbReference type="OrthoDB" id="9760654at2"/>
<keyword evidence="1" id="KW-1133">Transmembrane helix</keyword>
<keyword evidence="1" id="KW-0812">Transmembrane</keyword>
<name>A0A5B9QA27_9BACT</name>
<feature type="domain" description="EF-hand" evidence="2">
    <location>
        <begin position="478"/>
        <end position="513"/>
    </location>
</feature>
<dbReference type="GO" id="GO:0005509">
    <property type="term" value="F:calcium ion binding"/>
    <property type="evidence" value="ECO:0007669"/>
    <property type="project" value="InterPro"/>
</dbReference>
<dbReference type="Proteomes" id="UP000323917">
    <property type="component" value="Chromosome"/>
</dbReference>
<keyword evidence="4" id="KW-1185">Reference proteome</keyword>
<evidence type="ECO:0000259" key="2">
    <source>
        <dbReference type="PROSITE" id="PS50222"/>
    </source>
</evidence>
<protein>
    <recommendedName>
        <fullName evidence="2">EF-hand domain-containing protein</fullName>
    </recommendedName>
</protein>
<dbReference type="InterPro" id="IPR032379">
    <property type="entry name" value="DUF4874"/>
</dbReference>
<dbReference type="PROSITE" id="PS00018">
    <property type="entry name" value="EF_HAND_1"/>
    <property type="match status" value="1"/>
</dbReference>
<dbReference type="InterPro" id="IPR002048">
    <property type="entry name" value="EF_hand_dom"/>
</dbReference>
<evidence type="ECO:0000313" key="3">
    <source>
        <dbReference type="EMBL" id="QEG34460.1"/>
    </source>
</evidence>
<dbReference type="Pfam" id="PF16173">
    <property type="entry name" value="DUF4874"/>
    <property type="match status" value="1"/>
</dbReference>
<proteinExistence type="predicted"/>
<dbReference type="InterPro" id="IPR018247">
    <property type="entry name" value="EF_Hand_1_Ca_BS"/>
</dbReference>
<sequence length="559" mass="61895">MKCKLTNYEIFFSAFGQSLLVLGILLAPWFSSHGIGDEPPLQTIVFQPSTEDFANPERGFFHFRDLTNTSGYNSVRSQDHSLIYGRILASNFRNGPLSQSFLNQIQAGFDAARANGIKVKPRVAYNDGNGPDAPKSVILNHIQQLKPLWEANKDVIYLMDAGFIGWWGEWHHSTNGLDNNADRTEILNALLDSLPVDRMVGIRTPHFKREIFNGSPADATLSISAENAFDGSNLSRVGHLNDCFLASSSDAGTYVTPGWTRQEEIDYIGGESLYGPHGGETCSLSVFCAGPNAISEMQQLHTDYLHIGWHPDVIQSWRDDGYFDEISTRLGYRYELQNAKLPDEVKPSGLLNMEFTIDNIGFGELFNPRNVEITLENNTSGEITSAPLQIDPRFWSGGTSNEVEAVMSIPENMAEGTYTVGIKMPDYEASISDDVRYSIRFANEGVWDDVTGINVLKTDLLISENAAGATYQVGEEFEEIEDSSTIFLKGDFDSDGDVDGSDLLQWQRGIGNPFQFSDLADWQANYGKSSVVPTGIHAIPEPESLILVGSFFLGLIFLR</sequence>
<dbReference type="EMBL" id="CP042913">
    <property type="protein sequence ID" value="QEG34460.1"/>
    <property type="molecule type" value="Genomic_DNA"/>
</dbReference>
<dbReference type="InterPro" id="IPR032267">
    <property type="entry name" value="DUF4832"/>
</dbReference>
<organism evidence="3 4">
    <name type="scientific">Bythopirellula goksoeyrii</name>
    <dbReference type="NCBI Taxonomy" id="1400387"/>
    <lineage>
        <taxon>Bacteria</taxon>
        <taxon>Pseudomonadati</taxon>
        <taxon>Planctomycetota</taxon>
        <taxon>Planctomycetia</taxon>
        <taxon>Pirellulales</taxon>
        <taxon>Lacipirellulaceae</taxon>
        <taxon>Bythopirellula</taxon>
    </lineage>
</organism>
<dbReference type="AlphaFoldDB" id="A0A5B9QA27"/>
<evidence type="ECO:0000313" key="4">
    <source>
        <dbReference type="Proteomes" id="UP000323917"/>
    </source>
</evidence>
<dbReference type="KEGG" id="bgok:Pr1d_17400"/>
<dbReference type="RefSeq" id="WP_148073108.1">
    <property type="nucleotide sequence ID" value="NZ_CP042913.1"/>
</dbReference>
<reference evidence="3 4" key="1">
    <citation type="submission" date="2019-08" db="EMBL/GenBank/DDBJ databases">
        <title>Deep-cultivation of Planctomycetes and their phenomic and genomic characterization uncovers novel biology.</title>
        <authorList>
            <person name="Wiegand S."/>
            <person name="Jogler M."/>
            <person name="Boedeker C."/>
            <person name="Pinto D."/>
            <person name="Vollmers J."/>
            <person name="Rivas-Marin E."/>
            <person name="Kohn T."/>
            <person name="Peeters S.H."/>
            <person name="Heuer A."/>
            <person name="Rast P."/>
            <person name="Oberbeckmann S."/>
            <person name="Bunk B."/>
            <person name="Jeske O."/>
            <person name="Meyerdierks A."/>
            <person name="Storesund J.E."/>
            <person name="Kallscheuer N."/>
            <person name="Luecker S."/>
            <person name="Lage O.M."/>
            <person name="Pohl T."/>
            <person name="Merkel B.J."/>
            <person name="Hornburger P."/>
            <person name="Mueller R.-W."/>
            <person name="Bruemmer F."/>
            <person name="Labrenz M."/>
            <person name="Spormann A.M."/>
            <person name="Op den Camp H."/>
            <person name="Overmann J."/>
            <person name="Amann R."/>
            <person name="Jetten M.S.M."/>
            <person name="Mascher T."/>
            <person name="Medema M.H."/>
            <person name="Devos D.P."/>
            <person name="Kaster A.-K."/>
            <person name="Ovreas L."/>
            <person name="Rohde M."/>
            <person name="Galperin M.Y."/>
            <person name="Jogler C."/>
        </authorList>
    </citation>
    <scope>NUCLEOTIDE SEQUENCE [LARGE SCALE GENOMIC DNA]</scope>
    <source>
        <strain evidence="3 4">Pr1d</strain>
    </source>
</reference>
<gene>
    <name evidence="3" type="ORF">Pr1d_17400</name>
</gene>